<evidence type="ECO:0000256" key="5">
    <source>
        <dbReference type="ARBA" id="ARBA00022840"/>
    </source>
</evidence>
<protein>
    <recommendedName>
        <fullName evidence="11">Protein kinase domain-containing protein</fullName>
    </recommendedName>
</protein>
<dbReference type="EMBL" id="CDMY01000305">
    <property type="protein sequence ID" value="CEM01476.1"/>
    <property type="molecule type" value="Genomic_DNA"/>
</dbReference>
<dbReference type="GO" id="GO:0005524">
    <property type="term" value="F:ATP binding"/>
    <property type="evidence" value="ECO:0007669"/>
    <property type="project" value="UniProtKB-UniRule"/>
</dbReference>
<dbReference type="Gene3D" id="1.10.510.10">
    <property type="entry name" value="Transferase(Phosphotransferase) domain 1"/>
    <property type="match status" value="1"/>
</dbReference>
<sequence length="1917" mass="206348">MAAAHTAGGPGGPQPPQPFPFPPTASPSPSTPLRVPLLGAHHGHQTAPADPQVARRVPASRLIPLSAPYLQHHQQQVAVVAAAHHRNAAAAAAAGRIGHYAAAHPGPPGPPGAVPAFGYRGPPHPLAHFPGGGAVLAPLPHSHHVYRGEPGSRSISRPRTPPASAPEWAPVRVDDLYYCDDPHKQSHYLSCLSVPIELTDYDLATNPYAAVLGAGAYARVIRLRHRTTKETVALKIMEIEHYVCRGLRGQLDREVQLHQRCDHRNVVRQHRWFHHCGHIFLVLEYVPNTLYRLIKTPENILQRLEEPFAVYIFMQLCAALHYLHTHNILHRDLKPENILVDNQYHVKLGDFGWSAELRPDESRQSICGTFIYMAPEVLQRQSQATWIDMWSLGCLLHEMVTGSPPFPPPASQTGDEQQAHAPPDPNQQLRAMMANIRDSTHMKCPDGMSSQCWDIVRRLLKVDPKRRMSPAEAVRHSWCEQYHEQWREYDPELFQDPVFTVDSEGDDKPPLFSGDSPLPPLNLSLALSLPAEPHPDRPPQPMDIDMDQSGEGEEEETPPVPTPTSPTHPHADADDRPLPLPVRSQSLSLVNNDLNHTTSLMRLTDNMDGMDGAASVPAHAPSHPLHALLPLGPSHQQQHHHRGGSMEDTTTANTGAEGEEQATSAHKLGQQRSQDDSHLSLARYDGPVVDGPDGRERAMGMGIVRSKTPPPGCVMVAKPAMLSRLLGPPMDTLDEQPEEDGDASADSDGEVAAADDMPAEPSTSFADGPAPAPPRDQEGQGEQGGEAEAPILPAAAPPPPRGEEASDDGFDVCEEPSSPPPAVVDSEASEAPSAITSSRAEHRAALVGSIVRLASSPLSSERADEEHEPAAGQEGEGDRAQVPEDSFWEDAEADADRGEEEEEAELAPPIPMPMPMPPTSTSPPSLSPPLSSQWLDHFQRQPRHDPLTFPPDRGLGSLSSVSLSVRKPLRLLSSLLHSRSSVAIDSDGAEGEAEPAGGYGGGYGGGAGVGVFRRGRRTEGPLRSMRMESGMIQWRSRSRDARAGAPPLADEHAAEIRLRTDKGPGKRSDHDDYAPSQAATSSLQPDQSSDIRHPLLAPSPSRPTLPPISPSIPIDLTPFSFLDSRPRGRASDGGESLRRSSSSGVSAADDSLGGRLSSRRSESWRWDEIKWSEGQSRSGGSSGMEGEEDSRGSEEGEGSGSSGYGYLVIRSEAESEESDSSAGSSVVTARRISPSPENPDRNEDNVQLIDDNAEGEEEDEALALDASTSAYPRLDAVEVPSEPLSHALPPSSTPMLPFPKGLSATPPAFLTSMPRPTEEDSGEAHWPSERRQRQQQPSRSKSPLRVLQFTRTDAESRTAVIISSPGKQSPAADGEGEGDSGDRAARADMKRGGSRAPRRRPVSPVPLLRVKKGLRSPPAKSPSPLSPRLLQRLKIPAEPKLQDKKSSRSKKAAPVVAPTPSLPLRDLHRSAARPLLSPPPQRPSAAPRSTGPPILATELRSKARRAPSPPLISPKKALTPRAPDVHSRRGTSPSKLRREQANERRQEGGGSGSGSGSLRSFSVAPRGRPQGQVPLFPDRVVIRRRVDQDTKGEGETTASADDRVCVLEGILRRRKTEGLTACVEGEGEGEESDTMPERGRAGTGRGDRVEIRTLTTADSLMDDGKNVAAAAAAGPGQQQVPLFPPTTPRDTTGAAAAAAAYRQNRPIWRQPPLLLPAFTPPLLPPRSTAVPAHRPFQTSFTAHQHLHQQQQHGEPPIPGGVDMMSRTMGSRAVGVTTAYRRVSQPPEKKAPGRKSDPETYDYEGLGRVIVGPFATVSGGGGGAGVVPARLMPMVDVRRSPTPIVIRTLPSATAVPSYPHQHQHHGGPGGPRQAPLPLPVRPGSVPPHLFNSVPPPSHPQPLPPYPYRYPMWASRGPP</sequence>
<dbReference type="VEuPathDB" id="CryptoDB:Vbra_13106"/>
<feature type="region of interest" description="Disordered" evidence="10">
    <location>
        <begin position="630"/>
        <end position="697"/>
    </location>
</feature>
<feature type="region of interest" description="Disordered" evidence="10">
    <location>
        <begin position="1854"/>
        <end position="1900"/>
    </location>
</feature>
<feature type="binding site" evidence="7 9">
    <location>
        <position position="235"/>
    </location>
    <ligand>
        <name>ATP</name>
        <dbReference type="ChEBI" id="CHEBI:30616"/>
    </ligand>
</feature>
<dbReference type="PROSITE" id="PS00108">
    <property type="entry name" value="PROTEIN_KINASE_ST"/>
    <property type="match status" value="1"/>
</dbReference>
<evidence type="ECO:0000313" key="13">
    <source>
        <dbReference type="Proteomes" id="UP000041254"/>
    </source>
</evidence>
<feature type="region of interest" description="Disordered" evidence="10">
    <location>
        <begin position="605"/>
        <end position="624"/>
    </location>
</feature>
<dbReference type="InterPro" id="IPR008271">
    <property type="entry name" value="Ser/Thr_kinase_AS"/>
</dbReference>
<feature type="region of interest" description="Disordered" evidence="10">
    <location>
        <begin position="1779"/>
        <end position="1798"/>
    </location>
</feature>
<dbReference type="PROSITE" id="PS50011">
    <property type="entry name" value="PROTEIN_KINASE_DOM"/>
    <property type="match status" value="1"/>
</dbReference>
<dbReference type="Pfam" id="PF00069">
    <property type="entry name" value="Pkinase"/>
    <property type="match status" value="1"/>
</dbReference>
<feature type="compositionally biased region" description="Low complexity" evidence="10">
    <location>
        <begin position="1139"/>
        <end position="1156"/>
    </location>
</feature>
<feature type="compositionally biased region" description="Basic and acidic residues" evidence="10">
    <location>
        <begin position="1635"/>
        <end position="1645"/>
    </location>
</feature>
<evidence type="ECO:0000256" key="2">
    <source>
        <dbReference type="ARBA" id="ARBA00022679"/>
    </source>
</evidence>
<feature type="compositionally biased region" description="Basic residues" evidence="10">
    <location>
        <begin position="1392"/>
        <end position="1401"/>
    </location>
</feature>
<feature type="compositionally biased region" description="Low complexity" evidence="10">
    <location>
        <begin position="521"/>
        <end position="531"/>
    </location>
</feature>
<feature type="compositionally biased region" description="Acidic residues" evidence="10">
    <location>
        <begin position="732"/>
        <end position="749"/>
    </location>
</feature>
<dbReference type="GO" id="GO:0004674">
    <property type="term" value="F:protein serine/threonine kinase activity"/>
    <property type="evidence" value="ECO:0007669"/>
    <property type="project" value="UniProtKB-KW"/>
</dbReference>
<dbReference type="Proteomes" id="UP000041254">
    <property type="component" value="Unassembled WGS sequence"/>
</dbReference>
<dbReference type="SUPFAM" id="SSF56112">
    <property type="entry name" value="Protein kinase-like (PK-like)"/>
    <property type="match status" value="1"/>
</dbReference>
<feature type="compositionally biased region" description="Basic and acidic residues" evidence="10">
    <location>
        <begin position="1536"/>
        <end position="1547"/>
    </location>
</feature>
<feature type="compositionally biased region" description="Acidic residues" evidence="10">
    <location>
        <begin position="805"/>
        <end position="814"/>
    </location>
</feature>
<keyword evidence="3 7" id="KW-0547">Nucleotide-binding</keyword>
<evidence type="ECO:0000256" key="7">
    <source>
        <dbReference type="PIRSR" id="PIRSR630616-2"/>
    </source>
</evidence>
<feature type="region of interest" description="Disordered" evidence="10">
    <location>
        <begin position="147"/>
        <end position="166"/>
    </location>
</feature>
<feature type="region of interest" description="Disordered" evidence="10">
    <location>
        <begin position="725"/>
        <end position="840"/>
    </location>
</feature>
<feature type="compositionally biased region" description="Pro residues" evidence="10">
    <location>
        <begin position="908"/>
        <end position="927"/>
    </location>
</feature>
<dbReference type="PANTHER" id="PTHR24350">
    <property type="entry name" value="SERINE/THREONINE-PROTEIN KINASE IAL-RELATED"/>
    <property type="match status" value="1"/>
</dbReference>
<keyword evidence="1" id="KW-0723">Serine/threonine-protein kinase</keyword>
<feature type="compositionally biased region" description="Acidic residues" evidence="10">
    <location>
        <begin position="886"/>
        <end position="905"/>
    </location>
</feature>
<feature type="compositionally biased region" description="Polar residues" evidence="10">
    <location>
        <begin position="1077"/>
        <end position="1088"/>
    </location>
</feature>
<feature type="compositionally biased region" description="Pro residues" evidence="10">
    <location>
        <begin position="1100"/>
        <end position="1110"/>
    </location>
</feature>
<feature type="compositionally biased region" description="Basic and acidic residues" evidence="10">
    <location>
        <begin position="1786"/>
        <end position="1797"/>
    </location>
</feature>
<dbReference type="STRING" id="1169540.A0A0G4ESU1"/>
<feature type="binding site" evidence="7">
    <location>
        <begin position="336"/>
        <end position="337"/>
    </location>
    <ligand>
        <name>ATP</name>
        <dbReference type="ChEBI" id="CHEBI:30616"/>
    </ligand>
</feature>
<dbReference type="PROSITE" id="PS00107">
    <property type="entry name" value="PROTEIN_KINASE_ATP"/>
    <property type="match status" value="1"/>
</dbReference>
<evidence type="ECO:0000256" key="1">
    <source>
        <dbReference type="ARBA" id="ARBA00022527"/>
    </source>
</evidence>
<feature type="compositionally biased region" description="Pro residues" evidence="10">
    <location>
        <begin position="12"/>
        <end position="30"/>
    </location>
</feature>
<reference evidence="12 13" key="1">
    <citation type="submission" date="2014-11" db="EMBL/GenBank/DDBJ databases">
        <authorList>
            <person name="Zhu J."/>
            <person name="Qi W."/>
            <person name="Song R."/>
        </authorList>
    </citation>
    <scope>NUCLEOTIDE SEQUENCE [LARGE SCALE GENOMIC DNA]</scope>
</reference>
<feature type="domain" description="Protein kinase" evidence="11">
    <location>
        <begin position="206"/>
        <end position="479"/>
    </location>
</feature>
<feature type="region of interest" description="Disordered" evidence="10">
    <location>
        <begin position="980"/>
        <end position="1578"/>
    </location>
</feature>
<keyword evidence="4" id="KW-0418">Kinase</keyword>
<feature type="compositionally biased region" description="Low complexity" evidence="10">
    <location>
        <begin position="1334"/>
        <end position="1343"/>
    </location>
</feature>
<feature type="compositionally biased region" description="Acidic residues" evidence="10">
    <location>
        <begin position="1251"/>
        <end position="1262"/>
    </location>
</feature>
<evidence type="ECO:0000313" key="12">
    <source>
        <dbReference type="EMBL" id="CEM01476.1"/>
    </source>
</evidence>
<keyword evidence="5 7" id="KW-0067">ATP-binding</keyword>
<evidence type="ECO:0000256" key="8">
    <source>
        <dbReference type="PIRSR" id="PIRSR630616-3"/>
    </source>
</evidence>
<dbReference type="InterPro" id="IPR017441">
    <property type="entry name" value="Protein_kinase_ATP_BS"/>
</dbReference>
<feature type="compositionally biased region" description="Basic and acidic residues" evidence="10">
    <location>
        <begin position="1159"/>
        <end position="1171"/>
    </location>
</feature>
<feature type="compositionally biased region" description="Basic and acidic residues" evidence="10">
    <location>
        <begin position="937"/>
        <end position="946"/>
    </location>
</feature>
<feature type="compositionally biased region" description="Gly residues" evidence="10">
    <location>
        <begin position="997"/>
        <end position="1009"/>
    </location>
</feature>
<evidence type="ECO:0000256" key="6">
    <source>
        <dbReference type="PIRSR" id="PIRSR630616-1"/>
    </source>
</evidence>
<dbReference type="InterPro" id="IPR030616">
    <property type="entry name" value="Aur-like"/>
</dbReference>
<accession>A0A0G4ESU1</accession>
<feature type="compositionally biased region" description="Basic and acidic residues" evidence="10">
    <location>
        <begin position="1316"/>
        <end position="1332"/>
    </location>
</feature>
<evidence type="ECO:0000256" key="4">
    <source>
        <dbReference type="ARBA" id="ARBA00022777"/>
    </source>
</evidence>
<feature type="compositionally biased region" description="Basic and acidic residues" evidence="10">
    <location>
        <begin position="1435"/>
        <end position="1446"/>
    </location>
</feature>
<dbReference type="InParanoid" id="A0A0G4ESU1"/>
<dbReference type="OMA" id="GEMEMIS"/>
<evidence type="ECO:0000256" key="3">
    <source>
        <dbReference type="ARBA" id="ARBA00022741"/>
    </source>
</evidence>
<feature type="region of interest" description="Disordered" evidence="10">
    <location>
        <begin position="856"/>
        <end position="961"/>
    </location>
</feature>
<dbReference type="InterPro" id="IPR000719">
    <property type="entry name" value="Prot_kinase_dom"/>
</dbReference>
<feature type="compositionally biased region" description="Basic and acidic residues" evidence="10">
    <location>
        <begin position="1049"/>
        <end position="1073"/>
    </location>
</feature>
<evidence type="ECO:0000259" key="11">
    <source>
        <dbReference type="PROSITE" id="PS50011"/>
    </source>
</evidence>
<organism evidence="12 13">
    <name type="scientific">Vitrella brassicaformis (strain CCMP3155)</name>
    <dbReference type="NCBI Taxonomy" id="1169540"/>
    <lineage>
        <taxon>Eukaryota</taxon>
        <taxon>Sar</taxon>
        <taxon>Alveolata</taxon>
        <taxon>Colpodellida</taxon>
        <taxon>Vitrellaceae</taxon>
        <taxon>Vitrella</taxon>
    </lineage>
</organism>
<feature type="active site" description="Proton acceptor" evidence="6">
    <location>
        <position position="332"/>
    </location>
</feature>
<gene>
    <name evidence="12" type="ORF">Vbra_13106</name>
</gene>
<feature type="compositionally biased region" description="Acidic residues" evidence="10">
    <location>
        <begin position="544"/>
        <end position="557"/>
    </location>
</feature>
<evidence type="ECO:0000256" key="10">
    <source>
        <dbReference type="SAM" id="MobiDB-lite"/>
    </source>
</evidence>
<proteinExistence type="predicted"/>
<feature type="compositionally biased region" description="Basic and acidic residues" evidence="10">
    <location>
        <begin position="1380"/>
        <end position="1391"/>
    </location>
</feature>
<feature type="binding site" evidence="7">
    <location>
        <position position="350"/>
    </location>
    <ligand>
        <name>ATP</name>
        <dbReference type="ChEBI" id="CHEBI:30616"/>
    </ligand>
</feature>
<feature type="region of interest" description="Disordered" evidence="10">
    <location>
        <begin position="1623"/>
        <end position="1645"/>
    </location>
</feature>
<keyword evidence="2" id="KW-0808">Transferase</keyword>
<feature type="compositionally biased region" description="Acidic residues" evidence="10">
    <location>
        <begin position="1625"/>
        <end position="1634"/>
    </location>
</feature>
<dbReference type="SMART" id="SM00220">
    <property type="entry name" value="S_TKc"/>
    <property type="match status" value="1"/>
</dbReference>
<feature type="region of interest" description="Disordered" evidence="10">
    <location>
        <begin position="499"/>
        <end position="581"/>
    </location>
</feature>
<feature type="region of interest" description="Disordered" evidence="10">
    <location>
        <begin position="403"/>
        <end position="426"/>
    </location>
</feature>
<feature type="compositionally biased region" description="Low complexity" evidence="10">
    <location>
        <begin position="613"/>
        <end position="624"/>
    </location>
</feature>
<feature type="compositionally biased region" description="Basic and acidic residues" evidence="10">
    <location>
        <begin position="1124"/>
        <end position="1138"/>
    </location>
</feature>
<name>A0A0G4ESU1_VITBC</name>
<feature type="cross-link" description="Glycyl lysine isopeptide (Lys-Gly) (interchain with G-Cter in SUMO2)" evidence="8">
    <location>
        <position position="334"/>
    </location>
</feature>
<feature type="region of interest" description="Disordered" evidence="10">
    <location>
        <begin position="1"/>
        <end position="53"/>
    </location>
</feature>
<evidence type="ECO:0000256" key="9">
    <source>
        <dbReference type="PROSITE-ProRule" id="PRU10141"/>
    </source>
</evidence>
<keyword evidence="13" id="KW-1185">Reference proteome</keyword>
<dbReference type="InterPro" id="IPR011009">
    <property type="entry name" value="Kinase-like_dom_sf"/>
</dbReference>